<dbReference type="EMBL" id="BNAD01000007">
    <property type="protein sequence ID" value="GHE18032.1"/>
    <property type="molecule type" value="Genomic_DNA"/>
</dbReference>
<reference evidence="2" key="1">
    <citation type="journal article" date="2019" name="Int. J. Syst. Evol. Microbiol.">
        <title>The Global Catalogue of Microorganisms (GCM) 10K type strain sequencing project: providing services to taxonomists for standard genome sequencing and annotation.</title>
        <authorList>
            <consortium name="The Broad Institute Genomics Platform"/>
            <consortium name="The Broad Institute Genome Sequencing Center for Infectious Disease"/>
            <person name="Wu L."/>
            <person name="Ma J."/>
        </authorList>
    </citation>
    <scope>NUCLEOTIDE SEQUENCE [LARGE SCALE GENOMIC DNA]</scope>
    <source>
        <strain evidence="2">CGMCC 1.12791</strain>
    </source>
</reference>
<organism evidence="1 2">
    <name type="scientific">Nocardioides flavus</name>
    <name type="common">ex Wang et al. 2016</name>
    <dbReference type="NCBI Taxonomy" id="2058780"/>
    <lineage>
        <taxon>Bacteria</taxon>
        <taxon>Bacillati</taxon>
        <taxon>Actinomycetota</taxon>
        <taxon>Actinomycetes</taxon>
        <taxon>Propionibacteriales</taxon>
        <taxon>Nocardioidaceae</taxon>
        <taxon>Nocardioides</taxon>
    </lineage>
</organism>
<dbReference type="Proteomes" id="UP000597341">
    <property type="component" value="Unassembled WGS sequence"/>
</dbReference>
<accession>A0ABQ3HNN7</accession>
<keyword evidence="2" id="KW-1185">Reference proteome</keyword>
<dbReference type="RefSeq" id="WP_191279948.1">
    <property type="nucleotide sequence ID" value="NZ_BNAD01000007.1"/>
</dbReference>
<sequence>MTHTPTWRRTYDVAERVVAPHAERWVRSGEFARATALALGVRRTVGRRLSGVTAAAWHLVNLPAQTDVQRLRVQIGALDRDVRRLSLQLEQANPGRERSGGQ</sequence>
<protein>
    <submittedName>
        <fullName evidence="1">Uncharacterized protein</fullName>
    </submittedName>
</protein>
<gene>
    <name evidence="1" type="ORF">GCM10011376_26420</name>
</gene>
<evidence type="ECO:0000313" key="2">
    <source>
        <dbReference type="Proteomes" id="UP000597341"/>
    </source>
</evidence>
<evidence type="ECO:0000313" key="1">
    <source>
        <dbReference type="EMBL" id="GHE18032.1"/>
    </source>
</evidence>
<comment type="caution">
    <text evidence="1">The sequence shown here is derived from an EMBL/GenBank/DDBJ whole genome shotgun (WGS) entry which is preliminary data.</text>
</comment>
<name>A0ABQ3HNN7_9ACTN</name>
<proteinExistence type="predicted"/>